<gene>
    <name evidence="1" type="ordered locus">LOC_Os12g25670</name>
</gene>
<protein>
    <submittedName>
        <fullName evidence="1">Uncharacterized protein</fullName>
    </submittedName>
</protein>
<name>Q2QS16_ORYSJ</name>
<reference evidence="1" key="1">
    <citation type="journal article" date="2005" name="BMC Biol.">
        <title>The sequence of rice chromosomes 11 and 12, rich in disease resistance genes and recent gene duplications.</title>
        <authorList>
            <consortium name="The rice chromosomes 11 and 12 sequencing consortia"/>
        </authorList>
    </citation>
    <scope>NUCLEOTIDE SEQUENCE [LARGE SCALE GENOMIC DNA]</scope>
</reference>
<sequence length="155" mass="17302">MVQTLYNPTVGANIMSTTFALNCFGGELFAPTNKNFWSPSSPIIEGYGILRRVSIQHNDVEAILDFNVLKVSYFDLFVGHPIEKLLLDVPHTGVLDIKLGKMVFFILILRLKNSMMEPIPDSEPIEEVMAISPFEAPESLLENDANAFVEELGRS</sequence>
<evidence type="ECO:0000313" key="1">
    <source>
        <dbReference type="EMBL" id="ABA97734.2"/>
    </source>
</evidence>
<accession>Q2QS16</accession>
<proteinExistence type="predicted"/>
<organism evidence="1">
    <name type="scientific">Oryza sativa subsp. japonica</name>
    <name type="common">Rice</name>
    <dbReference type="NCBI Taxonomy" id="39947"/>
    <lineage>
        <taxon>Eukaryota</taxon>
        <taxon>Viridiplantae</taxon>
        <taxon>Streptophyta</taxon>
        <taxon>Embryophyta</taxon>
        <taxon>Tracheophyta</taxon>
        <taxon>Spermatophyta</taxon>
        <taxon>Magnoliopsida</taxon>
        <taxon>Liliopsida</taxon>
        <taxon>Poales</taxon>
        <taxon>Poaceae</taxon>
        <taxon>BOP clade</taxon>
        <taxon>Oryzoideae</taxon>
        <taxon>Oryzeae</taxon>
        <taxon>Oryzinae</taxon>
        <taxon>Oryza</taxon>
        <taxon>Oryza sativa</taxon>
    </lineage>
</organism>
<dbReference type="AlphaFoldDB" id="Q2QS16"/>
<reference evidence="1" key="2">
    <citation type="submission" date="2005-04" db="EMBL/GenBank/DDBJ databases">
        <authorList>
            <person name="Buell C.R."/>
            <person name="Wing R.A."/>
            <person name="McCombie W.A."/>
            <person name="Ouyang S."/>
        </authorList>
    </citation>
    <scope>NUCLEOTIDE SEQUENCE</scope>
</reference>
<reference evidence="1" key="3">
    <citation type="submission" date="2006-01" db="EMBL/GenBank/DDBJ databases">
        <authorList>
            <person name="Buell R."/>
        </authorList>
    </citation>
    <scope>NUCLEOTIDE SEQUENCE</scope>
</reference>
<dbReference type="EMBL" id="DP000011">
    <property type="protein sequence ID" value="ABA97734.2"/>
    <property type="molecule type" value="Genomic_DNA"/>
</dbReference>